<feature type="transmembrane region" description="Helical" evidence="7">
    <location>
        <begin position="75"/>
        <end position="107"/>
    </location>
</feature>
<dbReference type="InterPro" id="IPR000515">
    <property type="entry name" value="MetI-like"/>
</dbReference>
<dbReference type="CDD" id="cd06261">
    <property type="entry name" value="TM_PBP2"/>
    <property type="match status" value="1"/>
</dbReference>
<proteinExistence type="inferred from homology"/>
<evidence type="ECO:0000256" key="1">
    <source>
        <dbReference type="ARBA" id="ARBA00004651"/>
    </source>
</evidence>
<gene>
    <name evidence="9" type="ORF">DF220_04385</name>
</gene>
<keyword evidence="6 7" id="KW-0472">Membrane</keyword>
<feature type="transmembrane region" description="Helical" evidence="7">
    <location>
        <begin position="119"/>
        <end position="137"/>
    </location>
</feature>
<feature type="transmembrane region" description="Helical" evidence="7">
    <location>
        <begin position="241"/>
        <end position="259"/>
    </location>
</feature>
<evidence type="ECO:0000313" key="9">
    <source>
        <dbReference type="EMBL" id="PWB97158.1"/>
    </source>
</evidence>
<evidence type="ECO:0000256" key="2">
    <source>
        <dbReference type="ARBA" id="ARBA00022448"/>
    </source>
</evidence>
<comment type="similarity">
    <text evidence="7">Belongs to the binding-protein-dependent transport system permease family.</text>
</comment>
<comment type="subcellular location">
    <subcellularLocation>
        <location evidence="1 7">Cell membrane</location>
        <topology evidence="1 7">Multi-pass membrane protein</topology>
    </subcellularLocation>
</comment>
<dbReference type="Pfam" id="PF00528">
    <property type="entry name" value="BPD_transp_1"/>
    <property type="match status" value="1"/>
</dbReference>
<dbReference type="PANTHER" id="PTHR30151">
    <property type="entry name" value="ALKANE SULFONATE ABC TRANSPORTER-RELATED, MEMBRANE SUBUNIT"/>
    <property type="match status" value="1"/>
</dbReference>
<keyword evidence="4 7" id="KW-0812">Transmembrane</keyword>
<evidence type="ECO:0000256" key="3">
    <source>
        <dbReference type="ARBA" id="ARBA00022475"/>
    </source>
</evidence>
<dbReference type="SUPFAM" id="SSF161098">
    <property type="entry name" value="MetI-like"/>
    <property type="match status" value="1"/>
</dbReference>
<evidence type="ECO:0000256" key="4">
    <source>
        <dbReference type="ARBA" id="ARBA00022692"/>
    </source>
</evidence>
<keyword evidence="5 7" id="KW-1133">Transmembrane helix</keyword>
<dbReference type="RefSeq" id="WP_108997159.1">
    <property type="nucleotide sequence ID" value="NZ_QEEX01000001.1"/>
</dbReference>
<feature type="domain" description="ABC transmembrane type-1" evidence="8">
    <location>
        <begin position="75"/>
        <end position="263"/>
    </location>
</feature>
<dbReference type="GO" id="GO:0005886">
    <property type="term" value="C:plasma membrane"/>
    <property type="evidence" value="ECO:0007669"/>
    <property type="project" value="UniProtKB-SubCell"/>
</dbReference>
<evidence type="ECO:0000313" key="10">
    <source>
        <dbReference type="Proteomes" id="UP000244978"/>
    </source>
</evidence>
<sequence length="281" mass="29142">MSGGEPMVRRGAVRAVASSLGRSAATALITLAVVIGAWFAIIAVLDISPFLAKTPLDVIDWLFVREDAPENLAKVWGLLLITLADASIGFSVGLLVALLVALAFALSRGLEQALMPMALLLRSIPLVALAPILMLIFGRGITMTAVMGAIVVLFPALVTIAFGLRSASAQIADVITVYGGTRLTVLRTVALPSSMPAFFAAVRISVPAAITGALLAEWLATGQGLGYSITTAVAQVKNFEVWSSVVAVTLASVVLYALAQLVENIVLARMGAAAIGDAHRP</sequence>
<feature type="transmembrane region" description="Helical" evidence="7">
    <location>
        <begin position="24"/>
        <end position="45"/>
    </location>
</feature>
<comment type="caution">
    <text evidence="9">The sequence shown here is derived from an EMBL/GenBank/DDBJ whole genome shotgun (WGS) entry which is preliminary data.</text>
</comment>
<feature type="transmembrane region" description="Helical" evidence="7">
    <location>
        <begin position="143"/>
        <end position="164"/>
    </location>
</feature>
<keyword evidence="3" id="KW-1003">Cell membrane</keyword>
<organism evidence="9 10">
    <name type="scientific">Homoserinimonas hongtaonis</name>
    <dbReference type="NCBI Taxonomy" id="2079791"/>
    <lineage>
        <taxon>Bacteria</taxon>
        <taxon>Bacillati</taxon>
        <taxon>Actinomycetota</taxon>
        <taxon>Actinomycetes</taxon>
        <taxon>Micrococcales</taxon>
        <taxon>Microbacteriaceae</taxon>
        <taxon>Homoserinimonas</taxon>
    </lineage>
</organism>
<dbReference type="PANTHER" id="PTHR30151:SF20">
    <property type="entry name" value="ABC TRANSPORTER PERMEASE PROTEIN HI_0355-RELATED"/>
    <property type="match status" value="1"/>
</dbReference>
<dbReference type="Proteomes" id="UP000244978">
    <property type="component" value="Unassembled WGS sequence"/>
</dbReference>
<accession>A0A2U1SZY2</accession>
<dbReference type="AlphaFoldDB" id="A0A2U1SZY2"/>
<evidence type="ECO:0000259" key="8">
    <source>
        <dbReference type="PROSITE" id="PS50928"/>
    </source>
</evidence>
<evidence type="ECO:0000256" key="6">
    <source>
        <dbReference type="ARBA" id="ARBA00023136"/>
    </source>
</evidence>
<dbReference type="Gene3D" id="1.10.3720.10">
    <property type="entry name" value="MetI-like"/>
    <property type="match status" value="1"/>
</dbReference>
<name>A0A2U1SZY2_9MICO</name>
<keyword evidence="2 7" id="KW-0813">Transport</keyword>
<protein>
    <submittedName>
        <fullName evidence="9">ABC transporter permease</fullName>
    </submittedName>
</protein>
<feature type="transmembrane region" description="Helical" evidence="7">
    <location>
        <begin position="197"/>
        <end position="221"/>
    </location>
</feature>
<evidence type="ECO:0000256" key="7">
    <source>
        <dbReference type="RuleBase" id="RU363032"/>
    </source>
</evidence>
<keyword evidence="10" id="KW-1185">Reference proteome</keyword>
<dbReference type="EMBL" id="QEEX01000001">
    <property type="protein sequence ID" value="PWB97158.1"/>
    <property type="molecule type" value="Genomic_DNA"/>
</dbReference>
<dbReference type="InterPro" id="IPR035906">
    <property type="entry name" value="MetI-like_sf"/>
</dbReference>
<reference evidence="10" key="1">
    <citation type="submission" date="2018-04" db="EMBL/GenBank/DDBJ databases">
        <authorList>
            <person name="Liu S."/>
            <person name="Wang Z."/>
            <person name="Li J."/>
        </authorList>
    </citation>
    <scope>NUCLEOTIDE SEQUENCE [LARGE SCALE GENOMIC DNA]</scope>
    <source>
        <strain evidence="10">S1194</strain>
    </source>
</reference>
<dbReference type="GO" id="GO:0055085">
    <property type="term" value="P:transmembrane transport"/>
    <property type="evidence" value="ECO:0007669"/>
    <property type="project" value="InterPro"/>
</dbReference>
<dbReference type="PROSITE" id="PS50928">
    <property type="entry name" value="ABC_TM1"/>
    <property type="match status" value="1"/>
</dbReference>
<evidence type="ECO:0000256" key="5">
    <source>
        <dbReference type="ARBA" id="ARBA00022989"/>
    </source>
</evidence>